<dbReference type="AlphaFoldDB" id="A0A9W9K083"/>
<dbReference type="Gene3D" id="2.60.40.1180">
    <property type="entry name" value="Golgi alpha-mannosidase II"/>
    <property type="match status" value="1"/>
</dbReference>
<protein>
    <recommendedName>
        <fullName evidence="2">Beta-glucuronidase C-terminal domain-containing protein</fullName>
    </recommendedName>
</protein>
<keyword evidence="4" id="KW-1185">Reference proteome</keyword>
<gene>
    <name evidence="3" type="ORF">N7456_011980</name>
</gene>
<sequence>MRLMPLALGALYTPLVCAHTIDKAIKIQASSKASSGVSQPVPHDFVSLSLPIHFFADFAGNKTTPNTFSRDIVELLHHKTGAYPHIRVGGTSADRAIYNASQSESIILSKEYSNGIPLEVYVGPTFFEGFESFPGVPWTFQVNLANNKSGALENALAEARVALNHIKENLVAFEVGNEPDLYPGDVRPLNYSTADYVREWTGFADAISNRVLKGNRYGLDYWKIFQALTFVFKGDSFSTAKAFQDGIGKTGHVKTVSLHQYASGNQAWVRLQNSFMNHTAVVGNLTQYTTDMEVVHAADPNIPFLLGETNSDYVNLDMAQVEGVFGSSLWLVDYLLYGMSMNISRFNLIQGTNFGYTSWVPIEYNGQKPGVRPPLYGQLVAADAIGRHDNVQVEALDLNRWNLSAYAIYESSVLARYVVINLDEWNTTTSYARPTQKFALNIPKHVRTAELKRLTGPGASSINDITWGGHSWNYTSDGRLGQFGETETELIHPRGGYVNLDVSSTEAVVIELRR</sequence>
<keyword evidence="1" id="KW-0732">Signal</keyword>
<feature type="signal peptide" evidence="1">
    <location>
        <begin position="1"/>
        <end position="18"/>
    </location>
</feature>
<dbReference type="InterPro" id="IPR052974">
    <property type="entry name" value="GH79_Enzymes"/>
</dbReference>
<dbReference type="InterPro" id="IPR031728">
    <property type="entry name" value="GlcAase_C"/>
</dbReference>
<dbReference type="SUPFAM" id="SSF51445">
    <property type="entry name" value="(Trans)glycosidases"/>
    <property type="match status" value="1"/>
</dbReference>
<accession>A0A9W9K083</accession>
<feature type="domain" description="Beta-glucuronidase C-terminal" evidence="2">
    <location>
        <begin position="405"/>
        <end position="509"/>
    </location>
</feature>
<dbReference type="Proteomes" id="UP001149165">
    <property type="component" value="Unassembled WGS sequence"/>
</dbReference>
<dbReference type="InterPro" id="IPR017853">
    <property type="entry name" value="GH"/>
</dbReference>
<dbReference type="PANTHER" id="PTHR36183">
    <property type="entry name" value="BETA-GLUCURONIDASE"/>
    <property type="match status" value="1"/>
</dbReference>
<dbReference type="PANTHER" id="PTHR36183:SF2">
    <property type="entry name" value="BETA-GLUCURONIDASE C-TERMINAL DOMAIN-CONTAINING PROTEIN"/>
    <property type="match status" value="1"/>
</dbReference>
<evidence type="ECO:0000259" key="2">
    <source>
        <dbReference type="Pfam" id="PF16862"/>
    </source>
</evidence>
<evidence type="ECO:0000256" key="1">
    <source>
        <dbReference type="SAM" id="SignalP"/>
    </source>
</evidence>
<dbReference type="InterPro" id="IPR013780">
    <property type="entry name" value="Glyco_hydro_b"/>
</dbReference>
<proteinExistence type="predicted"/>
<feature type="chain" id="PRO_5040855540" description="Beta-glucuronidase C-terminal domain-containing protein" evidence="1">
    <location>
        <begin position="19"/>
        <end position="514"/>
    </location>
</feature>
<dbReference type="EMBL" id="JAPQKH010000007">
    <property type="protein sequence ID" value="KAJ5088364.1"/>
    <property type="molecule type" value="Genomic_DNA"/>
</dbReference>
<dbReference type="OrthoDB" id="2796951at2759"/>
<reference evidence="3" key="2">
    <citation type="journal article" date="2023" name="IMA Fungus">
        <title>Comparative genomic study of the Penicillium genus elucidates a diverse pangenome and 15 lateral gene transfer events.</title>
        <authorList>
            <person name="Petersen C."/>
            <person name="Sorensen T."/>
            <person name="Nielsen M.R."/>
            <person name="Sondergaard T.E."/>
            <person name="Sorensen J.L."/>
            <person name="Fitzpatrick D.A."/>
            <person name="Frisvad J.C."/>
            <person name="Nielsen K.L."/>
        </authorList>
    </citation>
    <scope>NUCLEOTIDE SEQUENCE</scope>
    <source>
        <strain evidence="3">IBT 30069</strain>
    </source>
</reference>
<evidence type="ECO:0000313" key="4">
    <source>
        <dbReference type="Proteomes" id="UP001149165"/>
    </source>
</evidence>
<comment type="caution">
    <text evidence="3">The sequence shown here is derived from an EMBL/GenBank/DDBJ whole genome shotgun (WGS) entry which is preliminary data.</text>
</comment>
<dbReference type="Pfam" id="PF16862">
    <property type="entry name" value="Glyco_hydro_79C"/>
    <property type="match status" value="1"/>
</dbReference>
<name>A0A9W9K083_9EURO</name>
<reference evidence="3" key="1">
    <citation type="submission" date="2022-11" db="EMBL/GenBank/DDBJ databases">
        <authorList>
            <person name="Petersen C."/>
        </authorList>
    </citation>
    <scope>NUCLEOTIDE SEQUENCE</scope>
    <source>
        <strain evidence="3">IBT 30069</strain>
    </source>
</reference>
<evidence type="ECO:0000313" key="3">
    <source>
        <dbReference type="EMBL" id="KAJ5088364.1"/>
    </source>
</evidence>
<dbReference type="Gene3D" id="3.20.20.80">
    <property type="entry name" value="Glycosidases"/>
    <property type="match status" value="1"/>
</dbReference>
<organism evidence="3 4">
    <name type="scientific">Penicillium angulare</name>
    <dbReference type="NCBI Taxonomy" id="116970"/>
    <lineage>
        <taxon>Eukaryota</taxon>
        <taxon>Fungi</taxon>
        <taxon>Dikarya</taxon>
        <taxon>Ascomycota</taxon>
        <taxon>Pezizomycotina</taxon>
        <taxon>Eurotiomycetes</taxon>
        <taxon>Eurotiomycetidae</taxon>
        <taxon>Eurotiales</taxon>
        <taxon>Aspergillaceae</taxon>
        <taxon>Penicillium</taxon>
    </lineage>
</organism>